<dbReference type="AlphaFoldDB" id="A0A9D2S056"/>
<keyword evidence="3" id="KW-0547">Nucleotide-binding</keyword>
<dbReference type="GO" id="GO:0005524">
    <property type="term" value="F:ATP binding"/>
    <property type="evidence" value="ECO:0007669"/>
    <property type="project" value="UniProtKB-KW"/>
</dbReference>
<dbReference type="InterPro" id="IPR003439">
    <property type="entry name" value="ABC_transporter-like_ATP-bd"/>
</dbReference>
<sequence>MIEVKHLTKRYGAHAAVEDLSFHVEKGMVYGFLGPNGAGKSTTMNIITGCLAATEGTVTIGGFDIFEQPHEAKRLIGYLPEQPPIYPEMTPREYLTFVAKAKGIARAEIQSEVARVMQVTGTDVLADRLCRNLSKGYAQRVGIAQALLGKPEVIILDEPTVGLDPKQMIEIRNLIQTLGQEHTVILSSHILSEVQAVCGRILMISHGKLVADDTPENLEKLLAGTARVTVCLACDESEEQRLQIPDTRVSDIQRESDRVVRLVLEREQGNSDALCEEVFWACSEQRLPILSMSGVRASLEDVFLELTEGTAAKEQTDQLQGQEETAQPAEPVAEEQEQPTEKPAEEEQE</sequence>
<dbReference type="GO" id="GO:0016887">
    <property type="term" value="F:ATP hydrolysis activity"/>
    <property type="evidence" value="ECO:0007669"/>
    <property type="project" value="InterPro"/>
</dbReference>
<evidence type="ECO:0000259" key="6">
    <source>
        <dbReference type="PROSITE" id="PS50893"/>
    </source>
</evidence>
<evidence type="ECO:0000256" key="3">
    <source>
        <dbReference type="ARBA" id="ARBA00022741"/>
    </source>
</evidence>
<name>A0A9D2S056_9FIRM</name>
<comment type="similarity">
    <text evidence="1">Belongs to the ABC transporter superfamily.</text>
</comment>
<dbReference type="EMBL" id="DWYA01000027">
    <property type="protein sequence ID" value="HJB39258.1"/>
    <property type="molecule type" value="Genomic_DNA"/>
</dbReference>
<gene>
    <name evidence="7" type="ORF">H9943_02550</name>
</gene>
<dbReference type="Pfam" id="PF00005">
    <property type="entry name" value="ABC_tran"/>
    <property type="match status" value="1"/>
</dbReference>
<dbReference type="Proteomes" id="UP000824209">
    <property type="component" value="Unassembled WGS sequence"/>
</dbReference>
<evidence type="ECO:0000256" key="2">
    <source>
        <dbReference type="ARBA" id="ARBA00022448"/>
    </source>
</evidence>
<dbReference type="InterPro" id="IPR027417">
    <property type="entry name" value="P-loop_NTPase"/>
</dbReference>
<reference evidence="7" key="2">
    <citation type="submission" date="2021-04" db="EMBL/GenBank/DDBJ databases">
        <authorList>
            <person name="Gilroy R."/>
        </authorList>
    </citation>
    <scope>NUCLEOTIDE SEQUENCE</scope>
    <source>
        <strain evidence="7">ChiBcec8-14828</strain>
    </source>
</reference>
<dbReference type="InterPro" id="IPR003593">
    <property type="entry name" value="AAA+_ATPase"/>
</dbReference>
<dbReference type="CDD" id="cd03230">
    <property type="entry name" value="ABC_DR_subfamily_A"/>
    <property type="match status" value="1"/>
</dbReference>
<feature type="domain" description="ABC transporter" evidence="6">
    <location>
        <begin position="2"/>
        <end position="231"/>
    </location>
</feature>
<protein>
    <submittedName>
        <fullName evidence="7">ABC transporter ATP-binding protein</fullName>
    </submittedName>
</protein>
<evidence type="ECO:0000256" key="1">
    <source>
        <dbReference type="ARBA" id="ARBA00005417"/>
    </source>
</evidence>
<feature type="compositionally biased region" description="Low complexity" evidence="5">
    <location>
        <begin position="322"/>
        <end position="331"/>
    </location>
</feature>
<organism evidence="7 8">
    <name type="scientific">Candidatus Ruthenibacterium avium</name>
    <dbReference type="NCBI Taxonomy" id="2838751"/>
    <lineage>
        <taxon>Bacteria</taxon>
        <taxon>Bacillati</taxon>
        <taxon>Bacillota</taxon>
        <taxon>Clostridia</taxon>
        <taxon>Eubacteriales</taxon>
        <taxon>Oscillospiraceae</taxon>
        <taxon>Ruthenibacterium</taxon>
    </lineage>
</organism>
<feature type="compositionally biased region" description="Basic and acidic residues" evidence="5">
    <location>
        <begin position="339"/>
        <end position="349"/>
    </location>
</feature>
<evidence type="ECO:0000313" key="8">
    <source>
        <dbReference type="Proteomes" id="UP000824209"/>
    </source>
</evidence>
<keyword evidence="2" id="KW-0813">Transport</keyword>
<feature type="region of interest" description="Disordered" evidence="5">
    <location>
        <begin position="310"/>
        <end position="349"/>
    </location>
</feature>
<keyword evidence="4 7" id="KW-0067">ATP-binding</keyword>
<dbReference type="PANTHER" id="PTHR43335:SF4">
    <property type="entry name" value="ABC TRANSPORTER, ATP-BINDING PROTEIN"/>
    <property type="match status" value="1"/>
</dbReference>
<reference evidence="7" key="1">
    <citation type="journal article" date="2021" name="PeerJ">
        <title>Extensive microbial diversity within the chicken gut microbiome revealed by metagenomics and culture.</title>
        <authorList>
            <person name="Gilroy R."/>
            <person name="Ravi A."/>
            <person name="Getino M."/>
            <person name="Pursley I."/>
            <person name="Horton D.L."/>
            <person name="Alikhan N.F."/>
            <person name="Baker D."/>
            <person name="Gharbi K."/>
            <person name="Hall N."/>
            <person name="Watson M."/>
            <person name="Adriaenssens E.M."/>
            <person name="Foster-Nyarko E."/>
            <person name="Jarju S."/>
            <person name="Secka A."/>
            <person name="Antonio M."/>
            <person name="Oren A."/>
            <person name="Chaudhuri R.R."/>
            <person name="La Ragione R."/>
            <person name="Hildebrand F."/>
            <person name="Pallen M.J."/>
        </authorList>
    </citation>
    <scope>NUCLEOTIDE SEQUENCE</scope>
    <source>
        <strain evidence="7">ChiBcec8-14828</strain>
    </source>
</reference>
<proteinExistence type="inferred from homology"/>
<comment type="caution">
    <text evidence="7">The sequence shown here is derived from an EMBL/GenBank/DDBJ whole genome shotgun (WGS) entry which is preliminary data.</text>
</comment>
<dbReference type="Gene3D" id="3.40.50.300">
    <property type="entry name" value="P-loop containing nucleotide triphosphate hydrolases"/>
    <property type="match status" value="1"/>
</dbReference>
<accession>A0A9D2S056</accession>
<dbReference type="SUPFAM" id="SSF52540">
    <property type="entry name" value="P-loop containing nucleoside triphosphate hydrolases"/>
    <property type="match status" value="1"/>
</dbReference>
<evidence type="ECO:0000256" key="4">
    <source>
        <dbReference type="ARBA" id="ARBA00022840"/>
    </source>
</evidence>
<dbReference type="PROSITE" id="PS50893">
    <property type="entry name" value="ABC_TRANSPORTER_2"/>
    <property type="match status" value="1"/>
</dbReference>
<evidence type="ECO:0000313" key="7">
    <source>
        <dbReference type="EMBL" id="HJB39258.1"/>
    </source>
</evidence>
<evidence type="ECO:0000256" key="5">
    <source>
        <dbReference type="SAM" id="MobiDB-lite"/>
    </source>
</evidence>
<dbReference type="PANTHER" id="PTHR43335">
    <property type="entry name" value="ABC TRANSPORTER, ATP-BINDING PROTEIN"/>
    <property type="match status" value="1"/>
</dbReference>
<dbReference type="SMART" id="SM00382">
    <property type="entry name" value="AAA"/>
    <property type="match status" value="1"/>
</dbReference>